<dbReference type="Proteomes" id="UP000230742">
    <property type="component" value="Chromosome 1"/>
</dbReference>
<proteinExistence type="predicted"/>
<gene>
    <name evidence="1" type="ORF">CTM46_03735</name>
</gene>
<sequence>MYFCRDCGRQFQSGHRIDNVCLWSAYLTEKRTISALSTLHKCSERTIRRRLSSVADSFTPIYPESATIILDTTYFSKTFGVMLFQDAASGRILHRRFVRNETNKEYLEGLRCIEEGGTRIKAVVCDGHVGLLQAVTSCPVQMCQFHQLQIVRRLLTNNPHLPAGIELLALMRGMFSIGKEEFTSGFNKWCDEWKEFLDERTLLISGKTTYTHRRLRSARRSVKTHLKWLYTYEEYPELEIPNTTNLLEGFNSQLKRALRNHNGMKEVNKKKFIDGFLNIKSRLELPAYQMSITPIILNAS</sequence>
<organism evidence="1 2">
    <name type="scientific">Prevotella intermedia</name>
    <dbReference type="NCBI Taxonomy" id="28131"/>
    <lineage>
        <taxon>Bacteria</taxon>
        <taxon>Pseudomonadati</taxon>
        <taxon>Bacteroidota</taxon>
        <taxon>Bacteroidia</taxon>
        <taxon>Bacteroidales</taxon>
        <taxon>Prevotellaceae</taxon>
        <taxon>Prevotella</taxon>
    </lineage>
</organism>
<dbReference type="AlphaFoldDB" id="A0A2D3LJA1"/>
<evidence type="ECO:0000313" key="2">
    <source>
        <dbReference type="Proteomes" id="UP000230742"/>
    </source>
</evidence>
<name>A0A2D3LJA1_PREIN</name>
<accession>A0A2D3LJA1</accession>
<evidence type="ECO:0000313" key="1">
    <source>
        <dbReference type="EMBL" id="ATV30634.1"/>
    </source>
</evidence>
<reference evidence="1 2" key="1">
    <citation type="submission" date="2017-11" db="EMBL/GenBank/DDBJ databases">
        <title>Genome sequencing of Prevotella intermedia KCOM 1949.</title>
        <authorList>
            <person name="Kook J.-K."/>
            <person name="Park S.-N."/>
            <person name="Lim Y.K."/>
        </authorList>
    </citation>
    <scope>NUCLEOTIDE SEQUENCE [LARGE SCALE GENOMIC DNA]</scope>
    <source>
        <strain evidence="1 2">KCOM 1949</strain>
    </source>
</reference>
<protein>
    <submittedName>
        <fullName evidence="1">Transposase</fullName>
    </submittedName>
</protein>
<dbReference type="EMBL" id="CP024727">
    <property type="protein sequence ID" value="ATV30634.1"/>
    <property type="molecule type" value="Genomic_DNA"/>
</dbReference>
<dbReference type="RefSeq" id="WP_100013899.1">
    <property type="nucleotide sequence ID" value="NZ_CP024727.1"/>
</dbReference>